<evidence type="ECO:0000256" key="2">
    <source>
        <dbReference type="SAM" id="Phobius"/>
    </source>
</evidence>
<name>A0A1R2B7I6_9CILI</name>
<evidence type="ECO:0008006" key="5">
    <source>
        <dbReference type="Google" id="ProtNLM"/>
    </source>
</evidence>
<keyword evidence="2" id="KW-0812">Transmembrane</keyword>
<protein>
    <recommendedName>
        <fullName evidence="5">Ion transport domain-containing protein</fullName>
    </recommendedName>
</protein>
<keyword evidence="2" id="KW-0472">Membrane</keyword>
<dbReference type="AlphaFoldDB" id="A0A1R2B7I6"/>
<evidence type="ECO:0000313" key="4">
    <source>
        <dbReference type="Proteomes" id="UP000187209"/>
    </source>
</evidence>
<feature type="transmembrane region" description="Helical" evidence="2">
    <location>
        <begin position="226"/>
        <end position="246"/>
    </location>
</feature>
<feature type="transmembrane region" description="Helical" evidence="2">
    <location>
        <begin position="344"/>
        <end position="365"/>
    </location>
</feature>
<organism evidence="3 4">
    <name type="scientific">Stentor coeruleus</name>
    <dbReference type="NCBI Taxonomy" id="5963"/>
    <lineage>
        <taxon>Eukaryota</taxon>
        <taxon>Sar</taxon>
        <taxon>Alveolata</taxon>
        <taxon>Ciliophora</taxon>
        <taxon>Postciliodesmatophora</taxon>
        <taxon>Heterotrichea</taxon>
        <taxon>Heterotrichida</taxon>
        <taxon>Stentoridae</taxon>
        <taxon>Stentor</taxon>
    </lineage>
</organism>
<keyword evidence="2" id="KW-1133">Transmembrane helix</keyword>
<comment type="caution">
    <text evidence="3">The sequence shown here is derived from an EMBL/GenBank/DDBJ whole genome shotgun (WGS) entry which is preliminary data.</text>
</comment>
<evidence type="ECO:0000256" key="1">
    <source>
        <dbReference type="SAM" id="Coils"/>
    </source>
</evidence>
<gene>
    <name evidence="3" type="ORF">SteCoe_28711</name>
</gene>
<keyword evidence="4" id="KW-1185">Reference proteome</keyword>
<accession>A0A1R2B7I6</accession>
<feature type="transmembrane region" description="Helical" evidence="2">
    <location>
        <begin position="164"/>
        <end position="186"/>
    </location>
</feature>
<feature type="transmembrane region" description="Helical" evidence="2">
    <location>
        <begin position="291"/>
        <end position="309"/>
    </location>
</feature>
<evidence type="ECO:0000313" key="3">
    <source>
        <dbReference type="EMBL" id="OMJ72763.1"/>
    </source>
</evidence>
<feature type="coiled-coil region" evidence="1">
    <location>
        <begin position="481"/>
        <end position="508"/>
    </location>
</feature>
<dbReference type="EMBL" id="MPUH01000875">
    <property type="protein sequence ID" value="OMJ72763.1"/>
    <property type="molecule type" value="Genomic_DNA"/>
</dbReference>
<proteinExistence type="predicted"/>
<feature type="transmembrane region" description="Helical" evidence="2">
    <location>
        <begin position="192"/>
        <end position="214"/>
    </location>
</feature>
<dbReference type="OrthoDB" id="437584at2759"/>
<reference evidence="3 4" key="1">
    <citation type="submission" date="2016-11" db="EMBL/GenBank/DDBJ databases">
        <title>The macronuclear genome of Stentor coeruleus: a giant cell with tiny introns.</title>
        <authorList>
            <person name="Slabodnick M."/>
            <person name="Ruby J.G."/>
            <person name="Reiff S.B."/>
            <person name="Swart E.C."/>
            <person name="Gosai S."/>
            <person name="Prabakaran S."/>
            <person name="Witkowska E."/>
            <person name="Larue G.E."/>
            <person name="Fisher S."/>
            <person name="Freeman R.M."/>
            <person name="Gunawardena J."/>
            <person name="Chu W."/>
            <person name="Stover N.A."/>
            <person name="Gregory B.D."/>
            <person name="Nowacki M."/>
            <person name="Derisi J."/>
            <person name="Roy S.W."/>
            <person name="Marshall W.F."/>
            <person name="Sood P."/>
        </authorList>
    </citation>
    <scope>NUCLEOTIDE SEQUENCE [LARGE SCALE GENOMIC DNA]</scope>
    <source>
        <strain evidence="3">WM001</strain>
    </source>
</reference>
<sequence>MQDTFGHSALYYSIITKHQGITNLLLEYLCKIINSPIKDISSYISLESISNDLGLIITNSSEILDSFFCNVLFQTIKEPFFGTPKEPLPACYLSELCISYPDNFTQSSEENIPLAFKASPFVIPSALGSISSLKMIKAILTSKNENIFRTEFIQLFIIQKWKTVIFWVYLSTFLIWLNIFLLVLLIDNPSEYYSIPLFVVNLILSGSEITQIFIIGKEYFTSKTNILDIFRMIFTISFIISLRVFDVKNNDINWMTMFLNLIKGISGFKAFSNTRYYIRLLSESIYGMKDFLIVFVYTIISLGLLNAISGEQKILTFESVWMNSFGLVVGNTDNFYSGSFVQHITFIIAITLNLIIMLNMVISLLGDSFDEFQLNAEIYNYKEMLEVIFEIEQVMSLSATNDQFSYFHVCMHSYEQTGSGWKGKVMDTRTYIKEKLFEEDLKPLIENNILSVNRQILGVESSVRNIDSTIRANTKNTENTISTIKTKIVILEENIKEVNEKITRIDTKLETLLSLLSTKT</sequence>
<dbReference type="Proteomes" id="UP000187209">
    <property type="component" value="Unassembled WGS sequence"/>
</dbReference>
<keyword evidence="1" id="KW-0175">Coiled coil</keyword>